<organism evidence="3 4">
    <name type="scientific">Clostridium rhizosphaerae</name>
    <dbReference type="NCBI Taxonomy" id="2803861"/>
    <lineage>
        <taxon>Bacteria</taxon>
        <taxon>Bacillati</taxon>
        <taxon>Bacillota</taxon>
        <taxon>Clostridia</taxon>
        <taxon>Eubacteriales</taxon>
        <taxon>Clostridiaceae</taxon>
        <taxon>Clostridium</taxon>
    </lineage>
</organism>
<evidence type="ECO:0000313" key="4">
    <source>
        <dbReference type="Proteomes" id="UP000632377"/>
    </source>
</evidence>
<reference evidence="3 4" key="1">
    <citation type="submission" date="2021-01" db="EMBL/GenBank/DDBJ databases">
        <title>Genome public.</title>
        <authorList>
            <person name="Liu C."/>
            <person name="Sun Q."/>
        </authorList>
    </citation>
    <scope>NUCLEOTIDE SEQUENCE [LARGE SCALE GENOMIC DNA]</scope>
    <source>
        <strain evidence="3 4">YIM B02515</strain>
    </source>
</reference>
<dbReference type="Proteomes" id="UP000632377">
    <property type="component" value="Unassembled WGS sequence"/>
</dbReference>
<keyword evidence="1" id="KW-0472">Membrane</keyword>
<feature type="transmembrane region" description="Helical" evidence="1">
    <location>
        <begin position="12"/>
        <end position="35"/>
    </location>
</feature>
<name>A0ABS1TF59_9CLOT</name>
<keyword evidence="1" id="KW-1133">Transmembrane helix</keyword>
<accession>A0ABS1TF59</accession>
<sequence length="297" mass="31667">MKKQANKGNASIVLCILITAIFGFTAFALDIGLVYTEKVKLSNAMDSAALAAALELPNNETKAVAVAQDYLRKNGVDPNNTAIGIASDKKSIQIAGTVNVKHLFAPIIGIESSNVSAGNSAIIGPVKSVKGGIRPFAVQKFNYSYGDLVTLKTGAGDGYSGNYGTVALGGTGNNVFRNNALYGYNGTITVGDYIDTETGDMAGTANEIKNYVNSENSTFNNFPRNSIRIWTIPIVNNFMVNGRDQIQVSGFAEFYVEDVNKKSGNIEIRGRFIQYVINAPIDTSLSDTGLYGAKLSK</sequence>
<evidence type="ECO:0000313" key="3">
    <source>
        <dbReference type="EMBL" id="MBL4936593.1"/>
    </source>
</evidence>
<gene>
    <name evidence="3" type="ORF">JK636_12575</name>
</gene>
<dbReference type="InterPro" id="IPR028087">
    <property type="entry name" value="Tad_N"/>
</dbReference>
<protein>
    <submittedName>
        <fullName evidence="3">Tad domain-containing protein</fullName>
    </submittedName>
</protein>
<dbReference type="Pfam" id="PF13400">
    <property type="entry name" value="Tad"/>
    <property type="match status" value="1"/>
</dbReference>
<evidence type="ECO:0000259" key="2">
    <source>
        <dbReference type="Pfam" id="PF13400"/>
    </source>
</evidence>
<proteinExistence type="predicted"/>
<feature type="domain" description="Putative Flp pilus-assembly TadG-like N-terminal" evidence="2">
    <location>
        <begin position="8"/>
        <end position="53"/>
    </location>
</feature>
<keyword evidence="4" id="KW-1185">Reference proteome</keyword>
<comment type="caution">
    <text evidence="3">The sequence shown here is derived from an EMBL/GenBank/DDBJ whole genome shotgun (WGS) entry which is preliminary data.</text>
</comment>
<evidence type="ECO:0000256" key="1">
    <source>
        <dbReference type="SAM" id="Phobius"/>
    </source>
</evidence>
<keyword evidence="1" id="KW-0812">Transmembrane</keyword>
<dbReference type="EMBL" id="JAESWC010000007">
    <property type="protein sequence ID" value="MBL4936593.1"/>
    <property type="molecule type" value="Genomic_DNA"/>
</dbReference>